<dbReference type="AlphaFoldDB" id="A0A2K0T342"/>
<feature type="region of interest" description="Disordered" evidence="1">
    <location>
        <begin position="61"/>
        <end position="95"/>
    </location>
</feature>
<evidence type="ECO:0000313" key="2">
    <source>
        <dbReference type="EMBL" id="PNP39944.1"/>
    </source>
</evidence>
<evidence type="ECO:0000256" key="1">
    <source>
        <dbReference type="SAM" id="MobiDB-lite"/>
    </source>
</evidence>
<gene>
    <name evidence="2" type="ORF">TGAMA5MH_08210</name>
</gene>
<evidence type="ECO:0000313" key="3">
    <source>
        <dbReference type="Proteomes" id="UP000236546"/>
    </source>
</evidence>
<name>A0A2K0T342_9HYPO</name>
<dbReference type="Proteomes" id="UP000236546">
    <property type="component" value="Unassembled WGS sequence"/>
</dbReference>
<reference evidence="2 3" key="1">
    <citation type="submission" date="2017-02" db="EMBL/GenBank/DDBJ databases">
        <title>Genomes of Trichoderma spp. with biocontrol activity.</title>
        <authorList>
            <person name="Gardiner D."/>
            <person name="Kazan K."/>
            <person name="Vos C."/>
            <person name="Harvey P."/>
        </authorList>
    </citation>
    <scope>NUCLEOTIDE SEQUENCE [LARGE SCALE GENOMIC DNA]</scope>
    <source>
        <strain evidence="2 3">A5MH</strain>
    </source>
</reference>
<comment type="caution">
    <text evidence="2">The sequence shown here is derived from an EMBL/GenBank/DDBJ whole genome shotgun (WGS) entry which is preliminary data.</text>
</comment>
<sequence length="95" mass="9856">MNNIANDIEMSGAFDGGGVGTGLAPFDHVDSTDVFDIEGMGTDLTFLDDIDLNNDINDGGMGTGSVPFDNEAVAEGTKDCSDTIYDPSSEVDKDG</sequence>
<accession>A0A2K0T342</accession>
<proteinExistence type="predicted"/>
<protein>
    <submittedName>
        <fullName evidence="2">Uncharacterized protein</fullName>
    </submittedName>
</protein>
<dbReference type="OrthoDB" id="10585108at2759"/>
<organism evidence="2 3">
    <name type="scientific">Trichoderma gamsii</name>
    <dbReference type="NCBI Taxonomy" id="398673"/>
    <lineage>
        <taxon>Eukaryota</taxon>
        <taxon>Fungi</taxon>
        <taxon>Dikarya</taxon>
        <taxon>Ascomycota</taxon>
        <taxon>Pezizomycotina</taxon>
        <taxon>Sordariomycetes</taxon>
        <taxon>Hypocreomycetidae</taxon>
        <taxon>Hypocreales</taxon>
        <taxon>Hypocreaceae</taxon>
        <taxon>Trichoderma</taxon>
    </lineage>
</organism>
<dbReference type="EMBL" id="MTYH01000074">
    <property type="protein sequence ID" value="PNP39944.1"/>
    <property type="molecule type" value="Genomic_DNA"/>
</dbReference>